<dbReference type="Proteomes" id="UP001163046">
    <property type="component" value="Unassembled WGS sequence"/>
</dbReference>
<evidence type="ECO:0000256" key="1">
    <source>
        <dbReference type="ARBA" id="ARBA00004613"/>
    </source>
</evidence>
<keyword evidence="2" id="KW-0964">Secreted</keyword>
<dbReference type="Gene3D" id="3.30.60.30">
    <property type="match status" value="1"/>
</dbReference>
<dbReference type="GO" id="GO:0005576">
    <property type="term" value="C:extracellular region"/>
    <property type="evidence" value="ECO:0007669"/>
    <property type="project" value="UniProtKB-SubCell"/>
</dbReference>
<evidence type="ECO:0000313" key="9">
    <source>
        <dbReference type="EMBL" id="KAJ7381333.1"/>
    </source>
</evidence>
<feature type="signal peptide" evidence="6">
    <location>
        <begin position="1"/>
        <end position="18"/>
    </location>
</feature>
<evidence type="ECO:0000256" key="3">
    <source>
        <dbReference type="ARBA" id="ARBA00022729"/>
    </source>
</evidence>
<dbReference type="InterPro" id="IPR036058">
    <property type="entry name" value="Kazal_dom_sf"/>
</dbReference>
<dbReference type="InterPro" id="IPR009030">
    <property type="entry name" value="Growth_fac_rcpt_cys_sf"/>
</dbReference>
<dbReference type="CDD" id="cd00104">
    <property type="entry name" value="KAZAL_FS"/>
    <property type="match status" value="1"/>
</dbReference>
<comment type="caution">
    <text evidence="9">The sequence shown here is derived from an EMBL/GenBank/DDBJ whole genome shotgun (WGS) entry which is preliminary data.</text>
</comment>
<evidence type="ECO:0000259" key="7">
    <source>
        <dbReference type="PROSITE" id="PS51323"/>
    </source>
</evidence>
<sequence>MIIGLVLIGSLLVGPVNSLSCIPCSWMRCTPPVNCKGGLVKSIASCGCCNVCAKVEGERCGGHLQIMGRCDSDLKCVVRDGRLKAGVGTCEPAVCRGKKCGFREVCTLGNDGFPLCTCPQTCAGNKRKPVCGYSNGKQYNNECELYKDECNSASTIGVMAGPCKSKMKVPLFSFIVK</sequence>
<dbReference type="Pfam" id="PF00219">
    <property type="entry name" value="IGFBP"/>
    <property type="match status" value="1"/>
</dbReference>
<evidence type="ECO:0000256" key="4">
    <source>
        <dbReference type="ARBA" id="ARBA00023157"/>
    </source>
</evidence>
<dbReference type="InterPro" id="IPR002350">
    <property type="entry name" value="Kazal_dom"/>
</dbReference>
<dbReference type="InterPro" id="IPR000867">
    <property type="entry name" value="IGFBP-like"/>
</dbReference>
<evidence type="ECO:0000256" key="5">
    <source>
        <dbReference type="ARBA" id="ARBA00023319"/>
    </source>
</evidence>
<dbReference type="GO" id="GO:0005520">
    <property type="term" value="F:insulin-like growth factor binding"/>
    <property type="evidence" value="ECO:0007669"/>
    <property type="project" value="InterPro"/>
</dbReference>
<comment type="subcellular location">
    <subcellularLocation>
        <location evidence="1">Secreted</location>
    </subcellularLocation>
</comment>
<keyword evidence="5" id="KW-0393">Immunoglobulin domain</keyword>
<dbReference type="InterPro" id="IPR011390">
    <property type="entry name" value="IGFBP_rP_mac25"/>
</dbReference>
<feature type="domain" description="Kazal-like" evidence="8">
    <location>
        <begin position="110"/>
        <end position="165"/>
    </location>
</feature>
<evidence type="ECO:0000256" key="2">
    <source>
        <dbReference type="ARBA" id="ARBA00022525"/>
    </source>
</evidence>
<keyword evidence="10" id="KW-1185">Reference proteome</keyword>
<reference evidence="9" key="1">
    <citation type="submission" date="2023-01" db="EMBL/GenBank/DDBJ databases">
        <title>Genome assembly of the deep-sea coral Lophelia pertusa.</title>
        <authorList>
            <person name="Herrera S."/>
            <person name="Cordes E."/>
        </authorList>
    </citation>
    <scope>NUCLEOTIDE SEQUENCE</scope>
    <source>
        <strain evidence="9">USNM1676648</strain>
        <tissue evidence="9">Polyp</tissue>
    </source>
</reference>
<keyword evidence="3 6" id="KW-0732">Signal</keyword>
<dbReference type="OrthoDB" id="6020511at2759"/>
<dbReference type="Pfam" id="PF07648">
    <property type="entry name" value="Kazal_2"/>
    <property type="match status" value="1"/>
</dbReference>
<dbReference type="PROSITE" id="PS51465">
    <property type="entry name" value="KAZAL_2"/>
    <property type="match status" value="1"/>
</dbReference>
<dbReference type="PANTHER" id="PTHR14186">
    <property type="entry name" value="INSULIN-LIKE GROWTH FACTOR BINDING PROTEIN-RELATED"/>
    <property type="match status" value="1"/>
</dbReference>
<evidence type="ECO:0000313" key="10">
    <source>
        <dbReference type="Proteomes" id="UP001163046"/>
    </source>
</evidence>
<dbReference type="Gene3D" id="4.10.40.20">
    <property type="match status" value="1"/>
</dbReference>
<dbReference type="PROSITE" id="PS51323">
    <property type="entry name" value="IGFBP_N_2"/>
    <property type="match status" value="1"/>
</dbReference>
<evidence type="ECO:0000256" key="6">
    <source>
        <dbReference type="SAM" id="SignalP"/>
    </source>
</evidence>
<dbReference type="SMART" id="SM00121">
    <property type="entry name" value="IB"/>
    <property type="match status" value="1"/>
</dbReference>
<protein>
    <submittedName>
        <fullName evidence="9">Uncharacterized protein</fullName>
    </submittedName>
</protein>
<feature type="domain" description="IGFBP N-terminal" evidence="7">
    <location>
        <begin position="17"/>
        <end position="93"/>
    </location>
</feature>
<keyword evidence="4" id="KW-1015">Disulfide bond</keyword>
<proteinExistence type="predicted"/>
<dbReference type="PANTHER" id="PTHR14186:SF20">
    <property type="entry name" value="CYSTEINE-RICH MOTOR NEURON 1 PROTEIN-LIKE"/>
    <property type="match status" value="1"/>
</dbReference>
<dbReference type="SUPFAM" id="SSF57184">
    <property type="entry name" value="Growth factor receptor domain"/>
    <property type="match status" value="1"/>
</dbReference>
<accession>A0A9W9ZGI2</accession>
<dbReference type="GO" id="GO:0001558">
    <property type="term" value="P:regulation of cell growth"/>
    <property type="evidence" value="ECO:0007669"/>
    <property type="project" value="InterPro"/>
</dbReference>
<organism evidence="9 10">
    <name type="scientific">Desmophyllum pertusum</name>
    <dbReference type="NCBI Taxonomy" id="174260"/>
    <lineage>
        <taxon>Eukaryota</taxon>
        <taxon>Metazoa</taxon>
        <taxon>Cnidaria</taxon>
        <taxon>Anthozoa</taxon>
        <taxon>Hexacorallia</taxon>
        <taxon>Scleractinia</taxon>
        <taxon>Caryophylliina</taxon>
        <taxon>Caryophylliidae</taxon>
        <taxon>Desmophyllum</taxon>
    </lineage>
</organism>
<dbReference type="SUPFAM" id="SSF100895">
    <property type="entry name" value="Kazal-type serine protease inhibitors"/>
    <property type="match status" value="1"/>
</dbReference>
<gene>
    <name evidence="9" type="ORF">OS493_001458</name>
</gene>
<name>A0A9W9ZGI2_9CNID</name>
<dbReference type="AlphaFoldDB" id="A0A9W9ZGI2"/>
<dbReference type="EMBL" id="MU826350">
    <property type="protein sequence ID" value="KAJ7381333.1"/>
    <property type="molecule type" value="Genomic_DNA"/>
</dbReference>
<dbReference type="GO" id="GO:0009966">
    <property type="term" value="P:regulation of signal transduction"/>
    <property type="evidence" value="ECO:0007669"/>
    <property type="project" value="TreeGrafter"/>
</dbReference>
<feature type="chain" id="PRO_5040896789" evidence="6">
    <location>
        <begin position="19"/>
        <end position="177"/>
    </location>
</feature>
<evidence type="ECO:0000259" key="8">
    <source>
        <dbReference type="PROSITE" id="PS51465"/>
    </source>
</evidence>